<keyword evidence="6" id="KW-0997">Cell inner membrane</keyword>
<dbReference type="HAMAP" id="MF_02025">
    <property type="entry name" value="WzzE"/>
    <property type="match status" value="1"/>
</dbReference>
<dbReference type="InterPro" id="IPR032895">
    <property type="entry name" value="WzzE"/>
</dbReference>
<dbReference type="EMBL" id="UFQR01000008">
    <property type="protein sequence ID" value="SSW95916.1"/>
    <property type="molecule type" value="Genomic_DNA"/>
</dbReference>
<keyword evidence="2 6" id="KW-1003">Cell membrane</keyword>
<feature type="transmembrane region" description="Helical" evidence="6">
    <location>
        <begin position="328"/>
        <end position="348"/>
    </location>
</feature>
<dbReference type="UniPathway" id="UPA00566"/>
<feature type="domain" description="Polysaccharide chain length determinant N-terminal" evidence="8">
    <location>
        <begin position="20"/>
        <end position="88"/>
    </location>
</feature>
<dbReference type="InterPro" id="IPR050445">
    <property type="entry name" value="Bact_polysacc_biosynth/exp"/>
</dbReference>
<dbReference type="AlphaFoldDB" id="A0A3B0MNH5"/>
<dbReference type="InterPro" id="IPR003856">
    <property type="entry name" value="LPS_length_determ_N"/>
</dbReference>
<evidence type="ECO:0000256" key="2">
    <source>
        <dbReference type="ARBA" id="ARBA00022475"/>
    </source>
</evidence>
<evidence type="ECO:0000313" key="9">
    <source>
        <dbReference type="EMBL" id="SSW95916.1"/>
    </source>
</evidence>
<evidence type="ECO:0000256" key="3">
    <source>
        <dbReference type="ARBA" id="ARBA00022692"/>
    </source>
</evidence>
<proteinExistence type="inferred from homology"/>
<feature type="coiled-coil region" evidence="7">
    <location>
        <begin position="215"/>
        <end position="242"/>
    </location>
</feature>
<reference evidence="9" key="1">
    <citation type="submission" date="2018-04" db="EMBL/GenBank/DDBJ databases">
        <authorList>
            <person name="Go L.Y."/>
            <person name="Mitchell J.A."/>
        </authorList>
    </citation>
    <scope>NUCLEOTIDE SEQUENCE</scope>
    <source>
        <strain evidence="9">ARTV</strain>
    </source>
</reference>
<evidence type="ECO:0000256" key="1">
    <source>
        <dbReference type="ARBA" id="ARBA00004651"/>
    </source>
</evidence>
<evidence type="ECO:0000256" key="4">
    <source>
        <dbReference type="ARBA" id="ARBA00022989"/>
    </source>
</evidence>
<comment type="pathway">
    <text evidence="6">Bacterial outer membrane biogenesis; enterobacterial common antigen biosynthesis.</text>
</comment>
<keyword evidence="5 6" id="KW-0472">Membrane</keyword>
<evidence type="ECO:0000256" key="7">
    <source>
        <dbReference type="SAM" id="Coils"/>
    </source>
</evidence>
<protein>
    <recommendedName>
        <fullName evidence="6">ECA polysaccharide chain length modulation protein</fullName>
    </recommendedName>
</protein>
<dbReference type="GO" id="GO:0004713">
    <property type="term" value="F:protein tyrosine kinase activity"/>
    <property type="evidence" value="ECO:0007669"/>
    <property type="project" value="TreeGrafter"/>
</dbReference>
<organism evidence="9">
    <name type="scientific">Arsenophonus endosymbiont of Trialeurodes vaporariorum</name>
    <dbReference type="NCBI Taxonomy" id="235567"/>
    <lineage>
        <taxon>Bacteria</taxon>
        <taxon>Pseudomonadati</taxon>
        <taxon>Pseudomonadota</taxon>
        <taxon>Gammaproteobacteria</taxon>
        <taxon>Enterobacterales</taxon>
        <taxon>Morganellaceae</taxon>
        <taxon>Arsenophonus</taxon>
    </lineage>
</organism>
<comment type="subunit">
    <text evidence="6">Probably part of a complex composed of WzxE, WzyE and WzzE.</text>
</comment>
<dbReference type="Gene3D" id="3.30.1890.10">
    <property type="entry name" value="FepE-like"/>
    <property type="match status" value="1"/>
</dbReference>
<dbReference type="NCBIfam" id="NF008645">
    <property type="entry name" value="PRK11638.1"/>
    <property type="match status" value="1"/>
</dbReference>
<feature type="transmembrane region" description="Helical" evidence="6">
    <location>
        <begin position="35"/>
        <end position="55"/>
    </location>
</feature>
<dbReference type="GO" id="GO:0005886">
    <property type="term" value="C:plasma membrane"/>
    <property type="evidence" value="ECO:0007669"/>
    <property type="project" value="UniProtKB-SubCell"/>
</dbReference>
<evidence type="ECO:0000259" key="8">
    <source>
        <dbReference type="Pfam" id="PF02706"/>
    </source>
</evidence>
<keyword evidence="3 6" id="KW-0812">Transmembrane</keyword>
<dbReference type="SUPFAM" id="SSF160355">
    <property type="entry name" value="Bacterial polysaccharide co-polymerase-like"/>
    <property type="match status" value="1"/>
</dbReference>
<keyword evidence="4 6" id="KW-1133">Transmembrane helix</keyword>
<gene>
    <name evidence="6 9" type="primary">wzzE</name>
    <name evidence="9" type="ORF">ARTV_2087</name>
</gene>
<evidence type="ECO:0000256" key="6">
    <source>
        <dbReference type="HAMAP-Rule" id="MF_02025"/>
    </source>
</evidence>
<dbReference type="PANTHER" id="PTHR32309">
    <property type="entry name" value="TYROSINE-PROTEIN KINASE"/>
    <property type="match status" value="1"/>
</dbReference>
<dbReference type="GO" id="GO:0009246">
    <property type="term" value="P:enterobacterial common antigen biosynthetic process"/>
    <property type="evidence" value="ECO:0007669"/>
    <property type="project" value="UniProtKB-UniRule"/>
</dbReference>
<accession>A0A3B0MNH5</accession>
<evidence type="ECO:0000256" key="5">
    <source>
        <dbReference type="ARBA" id="ARBA00023136"/>
    </source>
</evidence>
<dbReference type="PANTHER" id="PTHR32309:SF16">
    <property type="entry name" value="ECA POLYSACCHARIDE CHAIN LENGTH MODULATION PROTEIN"/>
    <property type="match status" value="1"/>
</dbReference>
<comment type="similarity">
    <text evidence="6">Belongs to the WzzB/Cld/Rol family.</text>
</comment>
<name>A0A3B0MNH5_9GAMM</name>
<dbReference type="Pfam" id="PF02706">
    <property type="entry name" value="Wzz"/>
    <property type="match status" value="1"/>
</dbReference>
<comment type="function">
    <text evidence="6">Modulates the polysaccharide chain length of enterobacterial common antigen (ECA).</text>
</comment>
<sequence length="352" mass="40195">MTKSETQPKPNSHSQSLEYELDIRSLFCALWQGKIWIISLAFIFAAVALIVSYMMQQKWSANAVTDLPTVNNLGAYYSQQQFLRNLDSHINETQDNQLLTISNQVYQEFTTQVGSYDTLREFWLNSDYYKTRMEGNAKADAALLYELIDDIQFTPQDDNKILHDNVKLVAETATDANRLLREYISFANKQASFNLNEQIKGAWAAKAQSLKALIKRQEMVAKTNYERRLNNLQQSFKVAQKQGISSNKVDVPIDQLPDSEMFLLSTSLLQAQIETLQATGPNYDESYDQNIAMLTTLNAEPALENNFQTYRYLRTPEDPVKRDSPRQALMMVIWGMIGALSGIGIVLLRRNT</sequence>
<keyword evidence="7" id="KW-0175">Coiled coil</keyword>
<comment type="subcellular location">
    <subcellularLocation>
        <location evidence="6">Cell inner membrane</location>
        <topology evidence="6">Multi-pass membrane protein</topology>
    </subcellularLocation>
    <subcellularLocation>
        <location evidence="1">Cell membrane</location>
        <topology evidence="1">Multi-pass membrane protein</topology>
    </subcellularLocation>
</comment>